<evidence type="ECO:0000256" key="3">
    <source>
        <dbReference type="ARBA" id="ARBA00023239"/>
    </source>
</evidence>
<gene>
    <name evidence="7" type="ORF">HUJ06_017574</name>
</gene>
<sequence length="339" mass="38630">MKPATCRQISTDQRSEERLGDWAGPESGEEWRHKHNRLSCETDVHESETELKQRRMEALIASYGDSSSDSDASPPRSKQPRHNNSNTEEQSICLPPPPLALLDPPNSLGYLETDHGGRERSFPRVEGNFALHVFIPVHIPATTRKELFHYLKKAASLLPGLHVVDVDILLNNLCKDDQKLEQVALGREFHISLGRTVPIRAHQIDSMVSMLCQKLQSQKRYWIDFSKWEVFVNDDHTRSFLSMEVAACGLAEITRQINAVNEIYRLHNLPEFYKDPRPHISLAWALGDISHSLKPLVEELNRCHANGSSSQKRIFTCKFSGIECKIGNKTYKICKFPLQ</sequence>
<protein>
    <recommendedName>
        <fullName evidence="5">U6 snRNA phosphodiesterase</fullName>
        <ecNumber evidence="5">3.1.4.-</ecNumber>
    </recommendedName>
</protein>
<evidence type="ECO:0000256" key="5">
    <source>
        <dbReference type="HAMAP-Rule" id="MF_03040"/>
    </source>
</evidence>
<keyword evidence="3" id="KW-0456">Lyase</keyword>
<evidence type="ECO:0000256" key="4">
    <source>
        <dbReference type="ARBA" id="ARBA00023242"/>
    </source>
</evidence>
<feature type="region of interest" description="Disordered" evidence="6">
    <location>
        <begin position="57"/>
        <end position="98"/>
    </location>
</feature>
<dbReference type="EMBL" id="DUZY01000008">
    <property type="protein sequence ID" value="DAD47637.1"/>
    <property type="molecule type" value="Genomic_DNA"/>
</dbReference>
<comment type="subcellular location">
    <subcellularLocation>
        <location evidence="5">Nucleus</location>
    </subcellularLocation>
</comment>
<dbReference type="HAMAP" id="MF_03040">
    <property type="entry name" value="USB1"/>
    <property type="match status" value="1"/>
</dbReference>
<comment type="function">
    <text evidence="5">Phosphodiesterase responsible for the U6 snRNA 3' end processing. Acts as an exoribonuclease (RNase) responsible for trimming the poly(U) tract of the last nucleotides in the pre-U6 snRNA molecule, leading to the formation of mature U6 snRNA.</text>
</comment>
<dbReference type="Pfam" id="PF09749">
    <property type="entry name" value="HVSL"/>
    <property type="match status" value="1"/>
</dbReference>
<dbReference type="FunFam" id="3.90.1140.10:FF:000008">
    <property type="entry name" value="U6 snRNA phosphodiesterase"/>
    <property type="match status" value="1"/>
</dbReference>
<evidence type="ECO:0000256" key="6">
    <source>
        <dbReference type="SAM" id="MobiDB-lite"/>
    </source>
</evidence>
<dbReference type="PANTHER" id="PTHR13522:SF3">
    <property type="entry name" value="U6 SNRNA PHOSPHODIESTERASE 1"/>
    <property type="match status" value="1"/>
</dbReference>
<dbReference type="GO" id="GO:0005634">
    <property type="term" value="C:nucleus"/>
    <property type="evidence" value="ECO:0007669"/>
    <property type="project" value="UniProtKB-SubCell"/>
</dbReference>
<dbReference type="GO" id="GO:0016829">
    <property type="term" value="F:lyase activity"/>
    <property type="evidence" value="ECO:0007669"/>
    <property type="project" value="UniProtKB-KW"/>
</dbReference>
<dbReference type="PANTHER" id="PTHR13522">
    <property type="entry name" value="U6 SNRNA PHOSPHODIESTERASE 1"/>
    <property type="match status" value="1"/>
</dbReference>
<keyword evidence="8" id="KW-1185">Reference proteome</keyword>
<evidence type="ECO:0000256" key="1">
    <source>
        <dbReference type="ARBA" id="ARBA00022722"/>
    </source>
</evidence>
<dbReference type="InterPro" id="IPR027521">
    <property type="entry name" value="Usb1"/>
</dbReference>
<evidence type="ECO:0000256" key="2">
    <source>
        <dbReference type="ARBA" id="ARBA00022801"/>
    </source>
</evidence>
<keyword evidence="2 5" id="KW-0378">Hydrolase</keyword>
<name>A0A822ZRY4_NELNU</name>
<reference evidence="7 8" key="1">
    <citation type="journal article" date="2020" name="Mol. Biol. Evol.">
        <title>Distinct Expression and Methylation Patterns for Genes with Different Fates following a Single Whole-Genome Duplication in Flowering Plants.</title>
        <authorList>
            <person name="Shi T."/>
            <person name="Rahmani R.S."/>
            <person name="Gugger P.F."/>
            <person name="Wang M."/>
            <person name="Li H."/>
            <person name="Zhang Y."/>
            <person name="Li Z."/>
            <person name="Wang Q."/>
            <person name="Van de Peer Y."/>
            <person name="Marchal K."/>
            <person name="Chen J."/>
        </authorList>
    </citation>
    <scope>NUCLEOTIDE SEQUENCE [LARGE SCALE GENOMIC DNA]</scope>
    <source>
        <tissue evidence="7">Leaf</tissue>
    </source>
</reference>
<feature type="active site" description="Proton donor/acceptor" evidence="5">
    <location>
        <position position="279"/>
    </location>
</feature>
<dbReference type="EC" id="3.1.4.-" evidence="5"/>
<dbReference type="GO" id="GO:1990838">
    <property type="term" value="F:poly(U)-specific exoribonuclease activity, producing 3' uridine cyclic phosphate ends"/>
    <property type="evidence" value="ECO:0007669"/>
    <property type="project" value="UniProtKB-UniRule"/>
</dbReference>
<dbReference type="AlphaFoldDB" id="A0A822ZRY4"/>
<dbReference type="Gene3D" id="3.90.1140.10">
    <property type="entry name" value="Cyclic phosphodiesterase"/>
    <property type="match status" value="1"/>
</dbReference>
<dbReference type="GO" id="GO:0034477">
    <property type="term" value="P:U6 snRNA 3'-end processing"/>
    <property type="evidence" value="ECO:0007669"/>
    <property type="project" value="UniProtKB-UniRule"/>
</dbReference>
<evidence type="ECO:0000313" key="8">
    <source>
        <dbReference type="Proteomes" id="UP000607653"/>
    </source>
</evidence>
<comment type="similarity">
    <text evidence="5">Belongs to the 2H phosphoesterase superfamily. USB1 family.</text>
</comment>
<organism evidence="7 8">
    <name type="scientific">Nelumbo nucifera</name>
    <name type="common">Sacred lotus</name>
    <dbReference type="NCBI Taxonomy" id="4432"/>
    <lineage>
        <taxon>Eukaryota</taxon>
        <taxon>Viridiplantae</taxon>
        <taxon>Streptophyta</taxon>
        <taxon>Embryophyta</taxon>
        <taxon>Tracheophyta</taxon>
        <taxon>Spermatophyta</taxon>
        <taxon>Magnoliopsida</taxon>
        <taxon>Proteales</taxon>
        <taxon>Nelumbonaceae</taxon>
        <taxon>Nelumbo</taxon>
    </lineage>
</organism>
<comment type="caution">
    <text evidence="7">The sequence shown here is derived from an EMBL/GenBank/DDBJ whole genome shotgun (WGS) entry which is preliminary data.</text>
</comment>
<accession>A0A822ZRY4</accession>
<dbReference type="Proteomes" id="UP000607653">
    <property type="component" value="Unassembled WGS sequence"/>
</dbReference>
<feature type="active site" description="Proton donor/acceptor" evidence="5">
    <location>
        <position position="190"/>
    </location>
</feature>
<feature type="region of interest" description="Disordered" evidence="6">
    <location>
        <begin position="1"/>
        <end position="34"/>
    </location>
</feature>
<keyword evidence="1 5" id="KW-0540">Nuclease</keyword>
<proteinExistence type="inferred from homology"/>
<keyword evidence="4 5" id="KW-0539">Nucleus</keyword>
<evidence type="ECO:0000313" key="7">
    <source>
        <dbReference type="EMBL" id="DAD47637.1"/>
    </source>
</evidence>